<feature type="domain" description="RIIa" evidence="2">
    <location>
        <begin position="14"/>
        <end position="51"/>
    </location>
</feature>
<dbReference type="Proteomes" id="UP000261600">
    <property type="component" value="Unplaced"/>
</dbReference>
<feature type="compositionally biased region" description="Acidic residues" evidence="1">
    <location>
        <begin position="528"/>
        <end position="537"/>
    </location>
</feature>
<feature type="region of interest" description="Disordered" evidence="1">
    <location>
        <begin position="228"/>
        <end position="589"/>
    </location>
</feature>
<dbReference type="InterPro" id="IPR000048">
    <property type="entry name" value="IQ_motif_EF-hand-BS"/>
</dbReference>
<dbReference type="Ensembl" id="ENSMALT00000009481.1">
    <property type="protein sequence ID" value="ENSMALP00000009287.1"/>
    <property type="gene ID" value="ENSMALG00000006602.1"/>
</dbReference>
<dbReference type="PROSITE" id="PS50096">
    <property type="entry name" value="IQ"/>
    <property type="match status" value="1"/>
</dbReference>
<dbReference type="SMART" id="SM00394">
    <property type="entry name" value="RIIa"/>
    <property type="match status" value="1"/>
</dbReference>
<feature type="compositionally biased region" description="Acidic residues" evidence="1">
    <location>
        <begin position="296"/>
        <end position="310"/>
    </location>
</feature>
<dbReference type="InterPro" id="IPR047579">
    <property type="entry name" value="DD_CABYR_SP17"/>
</dbReference>
<dbReference type="PANTHER" id="PTHR10699:SF16">
    <property type="entry name" value="SPERM SURFACE PROTEIN SP17"/>
    <property type="match status" value="1"/>
</dbReference>
<feature type="compositionally biased region" description="Basic and acidic residues" evidence="1">
    <location>
        <begin position="579"/>
        <end position="589"/>
    </location>
</feature>
<evidence type="ECO:0000259" key="2">
    <source>
        <dbReference type="SMART" id="SM00394"/>
    </source>
</evidence>
<sequence>MSVPFSNTHLRVPRGFGTMLEGLVREVLRDQPEDIPKYAAQYFEALLKQREEGGIDPAEWAAKMEDRFYNNHAFKTTGEDITSVEKGLPEEESSNRLPVADVQSDDKKEPTITKFDKVDAESNDKHQDIHQSELESGDKLSFSRVSNVDVCTQELEMTEDEGGNNQEIAAVDKEVLDSEGEENVDAKEPVGVFAYSGLADVDVCATELGGMEVKMEGFSGENDTHILEERSSKPQPGGNLVESSVSQCETPEGDDQEADDQEVKTKLAGTEPEASSEETHEGLAHIEGGLDSNATPEDDSSVEISFEDEVTALATGQKISVTQDHGESEMEGVEKEVNSEGEEMESQHEASEIMKEMMDTNDSNLNNSDDDDEKGEGVENISSSFQPTIEADEEEREDETDRKNDDNKNMHEGKFQQNKDSENETKSSDPDFKEDDTASTAGGDEEGIPTEGYSKKEDEETNDGDAANHLSQVTQSNISTTAMETENEPFEASAQHLPEENKESQRSLVESHPDDTADEKEVTLKEEDIMDIPLDDPEANRAAAKIQAGFRGHMTRKKMKPEDKTEGEEVSETGGSGAVERDDTSVPEQ</sequence>
<organism evidence="3 4">
    <name type="scientific">Monopterus albus</name>
    <name type="common">Swamp eel</name>
    <dbReference type="NCBI Taxonomy" id="43700"/>
    <lineage>
        <taxon>Eukaryota</taxon>
        <taxon>Metazoa</taxon>
        <taxon>Chordata</taxon>
        <taxon>Craniata</taxon>
        <taxon>Vertebrata</taxon>
        <taxon>Euteleostomi</taxon>
        <taxon>Actinopterygii</taxon>
        <taxon>Neopterygii</taxon>
        <taxon>Teleostei</taxon>
        <taxon>Neoteleostei</taxon>
        <taxon>Acanthomorphata</taxon>
        <taxon>Anabantaria</taxon>
        <taxon>Synbranchiformes</taxon>
        <taxon>Synbranchidae</taxon>
        <taxon>Monopterus</taxon>
    </lineage>
</organism>
<dbReference type="InterPro" id="IPR003117">
    <property type="entry name" value="cAMP_dep_PK_reg_su_I/II_a/b"/>
</dbReference>
<dbReference type="SUPFAM" id="SSF47391">
    <property type="entry name" value="Dimerization-anchoring domain of cAMP-dependent PK regulatory subunit"/>
    <property type="match status" value="1"/>
</dbReference>
<evidence type="ECO:0000256" key="1">
    <source>
        <dbReference type="SAM" id="MobiDB-lite"/>
    </source>
</evidence>
<dbReference type="Pfam" id="PF02197">
    <property type="entry name" value="RIIa"/>
    <property type="match status" value="1"/>
</dbReference>
<evidence type="ECO:0000313" key="3">
    <source>
        <dbReference type="Ensembl" id="ENSMALP00000009287.1"/>
    </source>
</evidence>
<dbReference type="Pfam" id="PF00612">
    <property type="entry name" value="IQ"/>
    <property type="match status" value="1"/>
</dbReference>
<proteinExistence type="predicted"/>
<name>A0A3Q3J7E9_MONAL</name>
<feature type="compositionally biased region" description="Basic and acidic residues" evidence="1">
    <location>
        <begin position="324"/>
        <end position="338"/>
    </location>
</feature>
<feature type="compositionally biased region" description="Basic and acidic residues" evidence="1">
    <location>
        <begin position="345"/>
        <end position="358"/>
    </location>
</feature>
<dbReference type="AlphaFoldDB" id="A0A3Q3J7E9"/>
<feature type="region of interest" description="Disordered" evidence="1">
    <location>
        <begin position="81"/>
        <end position="109"/>
    </location>
</feature>
<accession>A0A3Q3J7E9</accession>
<feature type="compositionally biased region" description="Basic and acidic residues" evidence="1">
    <location>
        <begin position="497"/>
        <end position="527"/>
    </location>
</feature>
<evidence type="ECO:0000313" key="4">
    <source>
        <dbReference type="Proteomes" id="UP000261600"/>
    </source>
</evidence>
<protein>
    <recommendedName>
        <fullName evidence="2">RIIa domain-containing protein</fullName>
    </recommendedName>
</protein>
<keyword evidence="4" id="KW-1185">Reference proteome</keyword>
<feature type="compositionally biased region" description="Polar residues" evidence="1">
    <location>
        <begin position="469"/>
        <end position="484"/>
    </location>
</feature>
<dbReference type="CDD" id="cd12100">
    <property type="entry name" value="DD_CABYR_SP17"/>
    <property type="match status" value="1"/>
</dbReference>
<feature type="compositionally biased region" description="Basic and acidic residues" evidence="1">
    <location>
        <begin position="399"/>
        <end position="431"/>
    </location>
</feature>
<dbReference type="CDD" id="cd23767">
    <property type="entry name" value="IQCD"/>
    <property type="match status" value="1"/>
</dbReference>
<reference evidence="3" key="2">
    <citation type="submission" date="2025-09" db="UniProtKB">
        <authorList>
            <consortium name="Ensembl"/>
        </authorList>
    </citation>
    <scope>IDENTIFICATION</scope>
</reference>
<dbReference type="GO" id="GO:0005516">
    <property type="term" value="F:calmodulin binding"/>
    <property type="evidence" value="ECO:0007669"/>
    <property type="project" value="TreeGrafter"/>
</dbReference>
<dbReference type="PANTHER" id="PTHR10699">
    <property type="entry name" value="NEUROMODULIN"/>
    <property type="match status" value="1"/>
</dbReference>
<feature type="compositionally biased region" description="Acidic residues" evidence="1">
    <location>
        <begin position="251"/>
        <end position="260"/>
    </location>
</feature>
<dbReference type="Gene3D" id="1.20.890.10">
    <property type="entry name" value="cAMP-dependent protein kinase regulatory subunit, dimerization-anchoring domain"/>
    <property type="match status" value="1"/>
</dbReference>
<reference evidence="3" key="1">
    <citation type="submission" date="2025-08" db="UniProtKB">
        <authorList>
            <consortium name="Ensembl"/>
        </authorList>
    </citation>
    <scope>IDENTIFICATION</scope>
</reference>
<dbReference type="SMART" id="SM00015">
    <property type="entry name" value="IQ"/>
    <property type="match status" value="1"/>
</dbReference>